<feature type="modified residue" description="N6-carboxylysine" evidence="4">
    <location>
        <position position="228"/>
    </location>
</feature>
<dbReference type="PANTHER" id="PTHR23135">
    <property type="entry name" value="MUR LIGASE FAMILY MEMBER"/>
    <property type="match status" value="1"/>
</dbReference>
<dbReference type="NCBIfam" id="NF001126">
    <property type="entry name" value="PRK00139.1-4"/>
    <property type="match status" value="1"/>
</dbReference>
<keyword evidence="2 4" id="KW-0132">Cell division</keyword>
<evidence type="ECO:0000256" key="2">
    <source>
        <dbReference type="ARBA" id="ARBA00022618"/>
    </source>
</evidence>
<feature type="binding site" evidence="4">
    <location>
        <position position="32"/>
    </location>
    <ligand>
        <name>UDP-N-acetyl-alpha-D-muramoyl-L-alanyl-D-glutamate</name>
        <dbReference type="ChEBI" id="CHEBI:83900"/>
    </ligand>
</feature>
<dbReference type="GO" id="GO:0008360">
    <property type="term" value="P:regulation of cell shape"/>
    <property type="evidence" value="ECO:0007669"/>
    <property type="project" value="UniProtKB-KW"/>
</dbReference>
<evidence type="ECO:0000256" key="3">
    <source>
        <dbReference type="ARBA" id="ARBA00023306"/>
    </source>
</evidence>
<evidence type="ECO:0000259" key="7">
    <source>
        <dbReference type="Pfam" id="PF08245"/>
    </source>
</evidence>
<name>A0A7X5TT74_9MICO</name>
<comment type="cofactor">
    <cofactor evidence="4">
        <name>Mg(2+)</name>
        <dbReference type="ChEBI" id="CHEBI:18420"/>
    </cofactor>
</comment>
<dbReference type="InterPro" id="IPR005761">
    <property type="entry name" value="UDP-N-AcMur-Glu-dNH2Pim_ligase"/>
</dbReference>
<keyword evidence="4" id="KW-0547">Nucleotide-binding</keyword>
<dbReference type="GO" id="GO:0005524">
    <property type="term" value="F:ATP binding"/>
    <property type="evidence" value="ECO:0007669"/>
    <property type="project" value="UniProtKB-UniRule"/>
</dbReference>
<gene>
    <name evidence="4" type="primary">murE</name>
    <name evidence="8" type="ORF">FHX76_000871</name>
</gene>
<keyword evidence="4" id="KW-0963">Cytoplasm</keyword>
<feature type="domain" description="Mur ligase C-terminal" evidence="6">
    <location>
        <begin position="342"/>
        <end position="469"/>
    </location>
</feature>
<dbReference type="InterPro" id="IPR013221">
    <property type="entry name" value="Mur_ligase_cen"/>
</dbReference>
<feature type="binding site" evidence="4">
    <location>
        <position position="196"/>
    </location>
    <ligand>
        <name>UDP-N-acetyl-alpha-D-muramoyl-L-alanyl-D-glutamate</name>
        <dbReference type="ChEBI" id="CHEBI:83900"/>
    </ligand>
</feature>
<dbReference type="GO" id="GO:0009252">
    <property type="term" value="P:peptidoglycan biosynthetic process"/>
    <property type="evidence" value="ECO:0007669"/>
    <property type="project" value="UniProtKB-UniRule"/>
</dbReference>
<feature type="binding site" evidence="4">
    <location>
        <begin position="118"/>
        <end position="124"/>
    </location>
    <ligand>
        <name>ATP</name>
        <dbReference type="ChEBI" id="CHEBI:30616"/>
    </ligand>
</feature>
<reference evidence="8 9" key="1">
    <citation type="submission" date="2020-02" db="EMBL/GenBank/DDBJ databases">
        <title>Sequencing the genomes of 1000 actinobacteria strains.</title>
        <authorList>
            <person name="Klenk H.-P."/>
        </authorList>
    </citation>
    <scope>NUCLEOTIDE SEQUENCE [LARGE SCALE GENOMIC DNA]</scope>
    <source>
        <strain evidence="8 9">DSM 27960</strain>
    </source>
</reference>
<keyword evidence="4" id="KW-0460">Magnesium</keyword>
<feature type="binding site" evidence="4">
    <location>
        <begin position="161"/>
        <end position="162"/>
    </location>
    <ligand>
        <name>UDP-N-acetyl-alpha-D-muramoyl-L-alanyl-D-glutamate</name>
        <dbReference type="ChEBI" id="CHEBI:83900"/>
    </ligand>
</feature>
<dbReference type="AlphaFoldDB" id="A0A7X5TT74"/>
<sequence>MRSEPDRNLSLGDYDPRLAGTQILGFRLVQNSRNVQPGDIFVALGSTGADGSAFIDHAMNQGASAALYDPALFAASGSGNELPETAYAIRDLRAQLGRIADDFYGHPSEDLTMVGVTGTNGKTSVVQLISQAWNALDVPSASIGTLGAGPYGAIDVQTGLTTPPVTQVHELLASFKTQGVDAVAIEVSSHALEQGRVAGAHFDIAVFTNLTRDHLDYHLTMERYAAEKAKIFTLDGVSTAVINLDDPYGRNYFTGVASVLRRIGVSSHGHADATIRTNDVRLTPDGIECTLEIDGLTYPFVSGLIGRFNIDNLLACAGVLFAQGIDPAVIVETLSALKPVFGRMNRIQPDPSLPLVIVDYAHTPDALEQSLTALREHSHGRIITIFGCTGDRDRGKRPEMARIAEALSDVVIVTDDDVHHEDGDLILDDIRPGFERPGDVLEQRDRGLAIAEGISRAEAGDIVLIAGKGHESAMVVGDDLVSFSDTETATRLLGERLAGG</sequence>
<dbReference type="GO" id="GO:0005737">
    <property type="term" value="C:cytoplasm"/>
    <property type="evidence" value="ECO:0007669"/>
    <property type="project" value="UniProtKB-SubCell"/>
</dbReference>
<keyword evidence="4 8" id="KW-0436">Ligase</keyword>
<dbReference type="GO" id="GO:0071555">
    <property type="term" value="P:cell wall organization"/>
    <property type="evidence" value="ECO:0007669"/>
    <property type="project" value="UniProtKB-KW"/>
</dbReference>
<dbReference type="Pfam" id="PF02875">
    <property type="entry name" value="Mur_ligase_C"/>
    <property type="match status" value="1"/>
</dbReference>
<comment type="function">
    <text evidence="4">Catalyzes the addition of an amino acid to the nucleotide precursor UDP-N-acetylmuramoyl-L-alanyl-D-glutamate (UMAG) in the biosynthesis of bacterial cell-wall peptidoglycan.</text>
</comment>
<dbReference type="InterPro" id="IPR036615">
    <property type="entry name" value="Mur_ligase_C_dom_sf"/>
</dbReference>
<keyword evidence="4 5" id="KW-0133">Cell shape</keyword>
<accession>A0A7X5TT74</accession>
<keyword evidence="9" id="KW-1185">Reference proteome</keyword>
<evidence type="ECO:0000256" key="4">
    <source>
        <dbReference type="HAMAP-Rule" id="MF_00208"/>
    </source>
</evidence>
<comment type="caution">
    <text evidence="8">The sequence shown here is derived from an EMBL/GenBank/DDBJ whole genome shotgun (WGS) entry which is preliminary data.</text>
</comment>
<dbReference type="PANTHER" id="PTHR23135:SF4">
    <property type="entry name" value="UDP-N-ACETYLMURAMOYL-L-ALANYL-D-GLUTAMATE--2,6-DIAMINOPIMELATE LIGASE MURE HOMOLOG, CHLOROPLASTIC"/>
    <property type="match status" value="1"/>
</dbReference>
<feature type="binding site" evidence="4">
    <location>
        <position position="194"/>
    </location>
    <ligand>
        <name>UDP-N-acetyl-alpha-D-muramoyl-L-alanyl-D-glutamate</name>
        <dbReference type="ChEBI" id="CHEBI:83900"/>
    </ligand>
</feature>
<dbReference type="UniPathway" id="UPA00219"/>
<keyword evidence="4 5" id="KW-0961">Cell wall biogenesis/degradation</keyword>
<dbReference type="NCBIfam" id="TIGR01085">
    <property type="entry name" value="murE"/>
    <property type="match status" value="1"/>
</dbReference>
<keyword evidence="3 4" id="KW-0131">Cell cycle</keyword>
<keyword evidence="4" id="KW-0067">ATP-binding</keyword>
<evidence type="ECO:0000259" key="6">
    <source>
        <dbReference type="Pfam" id="PF02875"/>
    </source>
</evidence>
<dbReference type="RefSeq" id="WP_167148266.1">
    <property type="nucleotide sequence ID" value="NZ_JAAMOX010000001.1"/>
</dbReference>
<dbReference type="HAMAP" id="MF_00208">
    <property type="entry name" value="MurE"/>
    <property type="match status" value="1"/>
</dbReference>
<comment type="pathway">
    <text evidence="4 5">Cell wall biogenesis; peptidoglycan biosynthesis.</text>
</comment>
<dbReference type="Proteomes" id="UP000541033">
    <property type="component" value="Unassembled WGS sequence"/>
</dbReference>
<organism evidence="8 9">
    <name type="scientific">Lysinibacter cavernae</name>
    <dbReference type="NCBI Taxonomy" id="1640652"/>
    <lineage>
        <taxon>Bacteria</taxon>
        <taxon>Bacillati</taxon>
        <taxon>Actinomycetota</taxon>
        <taxon>Actinomycetes</taxon>
        <taxon>Micrococcales</taxon>
        <taxon>Microbacteriaceae</taxon>
        <taxon>Lysinibacter</taxon>
    </lineage>
</organism>
<evidence type="ECO:0000313" key="9">
    <source>
        <dbReference type="Proteomes" id="UP000541033"/>
    </source>
</evidence>
<protein>
    <recommendedName>
        <fullName evidence="4">UDP-N-acetylmuramyl-tripeptide synthetase</fullName>
        <ecNumber evidence="4">6.3.2.-</ecNumber>
    </recommendedName>
    <alternativeName>
        <fullName evidence="4">UDP-MurNAc-tripeptide synthetase</fullName>
    </alternativeName>
</protein>
<dbReference type="Gene3D" id="3.90.190.20">
    <property type="entry name" value="Mur ligase, C-terminal domain"/>
    <property type="match status" value="1"/>
</dbReference>
<dbReference type="InterPro" id="IPR035911">
    <property type="entry name" value="MurE/MurF_N"/>
</dbReference>
<feature type="domain" description="Mur ligase central" evidence="7">
    <location>
        <begin position="116"/>
        <end position="319"/>
    </location>
</feature>
<dbReference type="SUPFAM" id="SSF53623">
    <property type="entry name" value="MurD-like peptide ligases, catalytic domain"/>
    <property type="match status" value="1"/>
</dbReference>
<dbReference type="Gene3D" id="3.40.1390.10">
    <property type="entry name" value="MurE/MurF, N-terminal domain"/>
    <property type="match status" value="1"/>
</dbReference>
<comment type="PTM">
    <text evidence="4">Carboxylation is probably crucial for Mg(2+) binding and, consequently, for the gamma-phosphate positioning of ATP.</text>
</comment>
<proteinExistence type="inferred from homology"/>
<feature type="binding site" evidence="4">
    <location>
        <position position="188"/>
    </location>
    <ligand>
        <name>UDP-N-acetyl-alpha-D-muramoyl-L-alanyl-D-glutamate</name>
        <dbReference type="ChEBI" id="CHEBI:83900"/>
    </ligand>
</feature>
<dbReference type="GO" id="GO:0000287">
    <property type="term" value="F:magnesium ion binding"/>
    <property type="evidence" value="ECO:0007669"/>
    <property type="project" value="UniProtKB-UniRule"/>
</dbReference>
<dbReference type="EMBL" id="JAAMOX010000001">
    <property type="protein sequence ID" value="NIH53003.1"/>
    <property type="molecule type" value="Genomic_DNA"/>
</dbReference>
<dbReference type="SUPFAM" id="SSF53244">
    <property type="entry name" value="MurD-like peptide ligases, peptide-binding domain"/>
    <property type="match status" value="1"/>
</dbReference>
<evidence type="ECO:0000256" key="1">
    <source>
        <dbReference type="ARBA" id="ARBA00005898"/>
    </source>
</evidence>
<evidence type="ECO:0000313" key="8">
    <source>
        <dbReference type="EMBL" id="NIH53003.1"/>
    </source>
</evidence>
<comment type="subcellular location">
    <subcellularLocation>
        <location evidence="4 5">Cytoplasm</location>
    </subcellularLocation>
</comment>
<evidence type="ECO:0000256" key="5">
    <source>
        <dbReference type="RuleBase" id="RU004135"/>
    </source>
</evidence>
<comment type="similarity">
    <text evidence="1 4">Belongs to the MurCDEF family. MurE subfamily.</text>
</comment>
<dbReference type="InterPro" id="IPR004101">
    <property type="entry name" value="Mur_ligase_C"/>
</dbReference>
<keyword evidence="4 5" id="KW-0573">Peptidoglycan synthesis</keyword>
<dbReference type="GO" id="GO:0051301">
    <property type="term" value="P:cell division"/>
    <property type="evidence" value="ECO:0007669"/>
    <property type="project" value="UniProtKB-KW"/>
</dbReference>
<dbReference type="SUPFAM" id="SSF63418">
    <property type="entry name" value="MurE/MurF N-terminal domain"/>
    <property type="match status" value="1"/>
</dbReference>
<dbReference type="InterPro" id="IPR036565">
    <property type="entry name" value="Mur-like_cat_sf"/>
</dbReference>
<dbReference type="GO" id="GO:0016881">
    <property type="term" value="F:acid-amino acid ligase activity"/>
    <property type="evidence" value="ECO:0007669"/>
    <property type="project" value="UniProtKB-UniRule"/>
</dbReference>
<dbReference type="Gene3D" id="3.40.1190.10">
    <property type="entry name" value="Mur-like, catalytic domain"/>
    <property type="match status" value="1"/>
</dbReference>
<dbReference type="Pfam" id="PF08245">
    <property type="entry name" value="Mur_ligase_M"/>
    <property type="match status" value="1"/>
</dbReference>
<dbReference type="EC" id="6.3.2.-" evidence="4"/>
<comment type="caution">
    <text evidence="4">Lacks conserved residue(s) required for the propagation of feature annotation.</text>
</comment>